<feature type="domain" description="WW" evidence="7">
    <location>
        <begin position="945"/>
        <end position="978"/>
    </location>
</feature>
<dbReference type="GO" id="GO:0006508">
    <property type="term" value="P:proteolysis"/>
    <property type="evidence" value="ECO:0007669"/>
    <property type="project" value="UniProtKB-KW"/>
</dbReference>
<protein>
    <submittedName>
        <fullName evidence="8">Ubiquitin carboxyl-terminal hydrolase 34</fullName>
    </submittedName>
</protein>
<dbReference type="Gene3D" id="2.20.70.10">
    <property type="match status" value="1"/>
</dbReference>
<feature type="compositionally biased region" description="Low complexity" evidence="6">
    <location>
        <begin position="1166"/>
        <end position="1176"/>
    </location>
</feature>
<feature type="compositionally biased region" description="Low complexity" evidence="6">
    <location>
        <begin position="923"/>
        <end position="932"/>
    </location>
</feature>
<dbReference type="PANTHER" id="PTHR46711">
    <property type="entry name" value="HISTONE-LYSINE N-METHYLTRANSFERASE SETD2"/>
    <property type="match status" value="1"/>
</dbReference>
<evidence type="ECO:0000256" key="4">
    <source>
        <dbReference type="ARBA" id="ARBA00022801"/>
    </source>
</evidence>
<reference evidence="8" key="1">
    <citation type="submission" date="2021-05" db="EMBL/GenBank/DDBJ databases">
        <authorList>
            <person name="Alioto T."/>
            <person name="Alioto T."/>
            <person name="Gomez Garrido J."/>
        </authorList>
    </citation>
    <scope>NUCLEOTIDE SEQUENCE</scope>
</reference>
<feature type="region of interest" description="Disordered" evidence="6">
    <location>
        <begin position="354"/>
        <end position="484"/>
    </location>
</feature>
<evidence type="ECO:0000256" key="3">
    <source>
        <dbReference type="ARBA" id="ARBA00022786"/>
    </source>
</evidence>
<dbReference type="Pfam" id="PF00397">
    <property type="entry name" value="WW"/>
    <property type="match status" value="1"/>
</dbReference>
<feature type="region of interest" description="Disordered" evidence="6">
    <location>
        <begin position="973"/>
        <end position="1221"/>
    </location>
</feature>
<feature type="region of interest" description="Disordered" evidence="6">
    <location>
        <begin position="908"/>
        <end position="943"/>
    </location>
</feature>
<evidence type="ECO:0000256" key="1">
    <source>
        <dbReference type="ARBA" id="ARBA00004123"/>
    </source>
</evidence>
<dbReference type="EMBL" id="HBUF01361694">
    <property type="protein sequence ID" value="CAG6721153.1"/>
    <property type="molecule type" value="Transcribed_RNA"/>
</dbReference>
<evidence type="ECO:0000256" key="6">
    <source>
        <dbReference type="SAM" id="MobiDB-lite"/>
    </source>
</evidence>
<dbReference type="PROSITE" id="PS50020">
    <property type="entry name" value="WW_DOMAIN_2"/>
    <property type="match status" value="1"/>
</dbReference>
<evidence type="ECO:0000256" key="5">
    <source>
        <dbReference type="ARBA" id="ARBA00023242"/>
    </source>
</evidence>
<dbReference type="GO" id="GO:0006355">
    <property type="term" value="P:regulation of DNA-templated transcription"/>
    <property type="evidence" value="ECO:0007669"/>
    <property type="project" value="InterPro"/>
</dbReference>
<feature type="compositionally biased region" description="Basic and acidic residues" evidence="6">
    <location>
        <begin position="768"/>
        <end position="777"/>
    </location>
</feature>
<evidence type="ECO:0000259" key="7">
    <source>
        <dbReference type="PROSITE" id="PS50020"/>
    </source>
</evidence>
<feature type="compositionally biased region" description="Acidic residues" evidence="6">
    <location>
        <begin position="999"/>
        <end position="1016"/>
    </location>
</feature>
<dbReference type="Pfam" id="PF08236">
    <property type="entry name" value="SRI"/>
    <property type="match status" value="1"/>
</dbReference>
<feature type="compositionally biased region" description="Basic and acidic residues" evidence="6">
    <location>
        <begin position="393"/>
        <end position="417"/>
    </location>
</feature>
<dbReference type="InterPro" id="IPR001202">
    <property type="entry name" value="WW_dom"/>
</dbReference>
<organism evidence="8">
    <name type="scientific">Cacopsylla melanoneura</name>
    <dbReference type="NCBI Taxonomy" id="428564"/>
    <lineage>
        <taxon>Eukaryota</taxon>
        <taxon>Metazoa</taxon>
        <taxon>Ecdysozoa</taxon>
        <taxon>Arthropoda</taxon>
        <taxon>Hexapoda</taxon>
        <taxon>Insecta</taxon>
        <taxon>Pterygota</taxon>
        <taxon>Neoptera</taxon>
        <taxon>Paraneoptera</taxon>
        <taxon>Hemiptera</taxon>
        <taxon>Sternorrhyncha</taxon>
        <taxon>Psylloidea</taxon>
        <taxon>Psyllidae</taxon>
        <taxon>Psyllinae</taxon>
        <taxon>Cacopsylla</taxon>
    </lineage>
</organism>
<dbReference type="InterPro" id="IPR056850">
    <property type="entry name" value="ARM_UBP34_24_USP9X_Y"/>
</dbReference>
<keyword evidence="2" id="KW-0645">Protease</keyword>
<feature type="compositionally biased region" description="Basic residues" evidence="6">
    <location>
        <begin position="424"/>
        <end position="441"/>
    </location>
</feature>
<dbReference type="PROSITE" id="PS01159">
    <property type="entry name" value="WW_DOMAIN_1"/>
    <property type="match status" value="1"/>
</dbReference>
<comment type="subcellular location">
    <subcellularLocation>
        <location evidence="1">Nucleus</location>
    </subcellularLocation>
</comment>
<name>A0A8D8Y557_9HEMI</name>
<proteinExistence type="predicted"/>
<dbReference type="GO" id="GO:0046975">
    <property type="term" value="F:histone H3K36 methyltransferase activity"/>
    <property type="evidence" value="ECO:0007669"/>
    <property type="project" value="InterPro"/>
</dbReference>
<keyword evidence="5" id="KW-0539">Nucleus</keyword>
<feature type="region of interest" description="Disordered" evidence="6">
    <location>
        <begin position="667"/>
        <end position="689"/>
    </location>
</feature>
<dbReference type="InterPro" id="IPR013257">
    <property type="entry name" value="SRI"/>
</dbReference>
<feature type="region of interest" description="Disordered" evidence="6">
    <location>
        <begin position="757"/>
        <end position="788"/>
    </location>
</feature>
<dbReference type="GO" id="GO:0008233">
    <property type="term" value="F:peptidase activity"/>
    <property type="evidence" value="ECO:0007669"/>
    <property type="project" value="UniProtKB-KW"/>
</dbReference>
<feature type="region of interest" description="Disordered" evidence="6">
    <location>
        <begin position="719"/>
        <end position="739"/>
    </location>
</feature>
<dbReference type="Gene3D" id="1.10.1740.100">
    <property type="entry name" value="Set2, Rpb1 interacting domain"/>
    <property type="match status" value="1"/>
</dbReference>
<feature type="compositionally biased region" description="Pro residues" evidence="6">
    <location>
        <begin position="974"/>
        <end position="985"/>
    </location>
</feature>
<dbReference type="GO" id="GO:0005694">
    <property type="term" value="C:chromosome"/>
    <property type="evidence" value="ECO:0007669"/>
    <property type="project" value="InterPro"/>
</dbReference>
<evidence type="ECO:0000256" key="2">
    <source>
        <dbReference type="ARBA" id="ARBA00022670"/>
    </source>
</evidence>
<keyword evidence="4 8" id="KW-0378">Hydrolase</keyword>
<accession>A0A8D8Y557</accession>
<sequence length="1317" mass="148073">MCTHRYLNKPLYFSCISVSDDEWQIDELDKPLHFLAKVFVLNFPLYSVQKQVIQAKLEDMGQCDGIGNSFCPDMHELEVPAFLFRNVNLFNKCGGVEIMTQCFDHQSLPVTVAHAMIAVVCNLKLWINFRMVIQMFIPLRSKVLRYMCKMADKDLRTQGIKTMADYMWSAVKDPLESPASFDRDGLQLAFKYFTSSTLTMRLAGISQINNHINLYGEVCSGGEPGNSETESIGSCLANWLLENNIISHIFGPNLHVEVIKQSHVILNFLAMECKLTNEHIDIMWGAAQLKHVSKQVYDLLTPLVKHVETGPVLHLYSLLCTLEPRHHSEQSLLLTSNILKFIWASSASYALAQGGRRGRYPPSSSSNSDEEVSDEGGGGPTPCKRPRPGPGGVKEKDSSNDSIKIEEPKDTEKKRSNADQPRGQKSKRARLLNDKRKKKSRSVAGDSDTTPGQHRVKGTIQREAVRYEEEEEGEESNNSAVVKSSKPVAAADVIAEGSGGGGEEEKTPLEKKKLAKVTRVKSGEADREEKKRMRRLRKKQRAVDYVVDDPEKDLETLTKRGIHNKMDTLAVLRCLVLTETSSTRYKVLQLVRSAASPCRRLLIDYHILKVLYSWMIRNEPMTHDETVKHRMEILETLSMLPIPDKTKLKDSNVLQVVTEWSATVPAGTTADSESKAAANPSPADSKESIPHCLVSSKAAKLLDQWSNLQDTFRIPKKERIEQMKEHERQADRGYRENRDSTYERAWDRYRGDIRKDDRYKIDHRKNSRDHSPPEHRRTSSSSSGPKLSKYEHRQLFALKVQAEDEERRKQEAEWGVHVERCKSLGLDPTNVSGFDEITGYPVFINPPPLGTMIPWYPPTPDMSVAGTPLGPGLSSVPPIGFGPDGTPIFPGPAMFPPPVPPMGLPLPPPHMGYPQGTPYLSHPHLLPPQEGQLPPPPPPPMPPPIPLPRFWKTAADSEGRIYYYHCKTRHTQWEPPPYQPPPPPPKENDSSESSSSEGDSSESSEEDEEDDEEFDDDKLLRDLQRKNRRSFKTSRTSSKTRDVSIPTTNGSPQACDEDEDPSLAVKHEEGGTPTLAPPLSSNGEEIDHAPSSTVQTPPTRKRKREGLVTEYIISPIQEFEKQSARERKRKVKDTKEKLKAAKKRKYLEGKAAAQELRQAKKKKASRSSSNSSVSGSTTGITIKPHRSSSSTTSVKTEISSATSTSKIESAPADSSEPAMAAARHMKEQFRLGMAGVIVHYLNPYRKEDCTKGRIMTNDDFKHLARKLTHFVLVKELKHCRNVAELQCNENVKHKAKDFIRKYMSKFGEVYVREKEIE</sequence>
<dbReference type="InterPro" id="IPR038190">
    <property type="entry name" value="SRI_sf"/>
</dbReference>
<feature type="compositionally biased region" description="Pro residues" evidence="6">
    <location>
        <begin position="933"/>
        <end position="943"/>
    </location>
</feature>
<feature type="compositionally biased region" description="Polar residues" evidence="6">
    <location>
        <begin position="1187"/>
        <end position="1207"/>
    </location>
</feature>
<dbReference type="InterPro" id="IPR036020">
    <property type="entry name" value="WW_dom_sf"/>
</dbReference>
<dbReference type="PANTHER" id="PTHR46711:SF1">
    <property type="entry name" value="HISTONE-LYSINE N-METHYLTRANSFERASE SETD2"/>
    <property type="match status" value="1"/>
</dbReference>
<dbReference type="CDD" id="cd00201">
    <property type="entry name" value="WW"/>
    <property type="match status" value="1"/>
</dbReference>
<dbReference type="SMART" id="SM00456">
    <property type="entry name" value="WW"/>
    <property type="match status" value="1"/>
</dbReference>
<dbReference type="InterPro" id="IPR042294">
    <property type="entry name" value="SETD2_animal"/>
</dbReference>
<dbReference type="Pfam" id="PF25010">
    <property type="entry name" value="ARM_UBP24_USP9X-Y"/>
    <property type="match status" value="1"/>
</dbReference>
<dbReference type="SUPFAM" id="SSF51045">
    <property type="entry name" value="WW domain"/>
    <property type="match status" value="1"/>
</dbReference>
<keyword evidence="3" id="KW-0833">Ubl conjugation pathway</keyword>
<evidence type="ECO:0000313" key="8">
    <source>
        <dbReference type="EMBL" id="CAG6721153.1"/>
    </source>
</evidence>